<feature type="region of interest" description="Disordered" evidence="1">
    <location>
        <begin position="1"/>
        <end position="32"/>
    </location>
</feature>
<keyword evidence="2" id="KW-0614">Plasmid</keyword>
<dbReference type="HOGENOM" id="CLU_3389035_0_0_3"/>
<evidence type="ECO:0000313" key="2">
    <source>
        <dbReference type="EMBL" id="ACK74116.1"/>
    </source>
</evidence>
<protein>
    <submittedName>
        <fullName evidence="2">Uncharacterized protein</fullName>
    </submittedName>
</protein>
<dbReference type="KEGG" id="cyc:PCC7424_5550"/>
<accession>B7KMU4</accession>
<proteinExistence type="predicted"/>
<geneLocation type="plasmid" evidence="2 3">
    <name>pP742403</name>
</geneLocation>
<dbReference type="EMBL" id="CP001294">
    <property type="protein sequence ID" value="ACK74116.1"/>
    <property type="molecule type" value="Genomic_DNA"/>
</dbReference>
<gene>
    <name evidence="2" type="ordered locus">PCC7424_5550</name>
</gene>
<dbReference type="AlphaFoldDB" id="B7KMU4"/>
<reference evidence="3" key="1">
    <citation type="journal article" date="2011" name="MBio">
        <title>Novel metabolic attributes of the genus Cyanothece, comprising a group of unicellular nitrogen-fixing Cyanobacteria.</title>
        <authorList>
            <person name="Bandyopadhyay A."/>
            <person name="Elvitigala T."/>
            <person name="Welsh E."/>
            <person name="Stockel J."/>
            <person name="Liberton M."/>
            <person name="Min H."/>
            <person name="Sherman L.A."/>
            <person name="Pakrasi H.B."/>
        </authorList>
    </citation>
    <scope>NUCLEOTIDE SEQUENCE [LARGE SCALE GENOMIC DNA]</scope>
    <source>
        <strain evidence="3">PCC 7424</strain>
        <plasmid evidence="3">pP742403</plasmid>
    </source>
</reference>
<evidence type="ECO:0000313" key="3">
    <source>
        <dbReference type="Proteomes" id="UP000002384"/>
    </source>
</evidence>
<evidence type="ECO:0000256" key="1">
    <source>
        <dbReference type="SAM" id="MobiDB-lite"/>
    </source>
</evidence>
<name>B7KMU4_GLOC7</name>
<keyword evidence="3" id="KW-1185">Reference proteome</keyword>
<dbReference type="Proteomes" id="UP000002384">
    <property type="component" value="Plasmid pP742403"/>
</dbReference>
<sequence length="32" mass="3855">MESIMNKQPRIPDPDTSKRLLTNLRRTRERTT</sequence>
<organism evidence="2 3">
    <name type="scientific">Gloeothece citriformis (strain PCC 7424)</name>
    <name type="common">Cyanothece sp. (strain PCC 7424)</name>
    <dbReference type="NCBI Taxonomy" id="65393"/>
    <lineage>
        <taxon>Bacteria</taxon>
        <taxon>Bacillati</taxon>
        <taxon>Cyanobacteriota</taxon>
        <taxon>Cyanophyceae</taxon>
        <taxon>Oscillatoriophycideae</taxon>
        <taxon>Chroococcales</taxon>
        <taxon>Aphanothecaceae</taxon>
        <taxon>Gloeothece</taxon>
        <taxon>Gloeothece citriformis</taxon>
    </lineage>
</organism>